<accession>A0ABU7SGN5</accession>
<evidence type="ECO:0000256" key="4">
    <source>
        <dbReference type="ARBA" id="ARBA00023136"/>
    </source>
</evidence>
<comment type="subcellular location">
    <subcellularLocation>
        <location evidence="1">Membrane</location>
        <topology evidence="1">Multi-pass membrane protein</topology>
    </subcellularLocation>
</comment>
<evidence type="ECO:0000313" key="9">
    <source>
        <dbReference type="Proteomes" id="UP001339911"/>
    </source>
</evidence>
<feature type="transmembrane region" description="Helical" evidence="5">
    <location>
        <begin position="145"/>
        <end position="164"/>
    </location>
</feature>
<evidence type="ECO:0000313" key="8">
    <source>
        <dbReference type="EMBL" id="MEE6310637.1"/>
    </source>
</evidence>
<keyword evidence="9" id="KW-1185">Reference proteome</keyword>
<name>A0ABU7SGN5_9ACTN</name>
<reference evidence="7 9" key="1">
    <citation type="submission" date="2024-01" db="EMBL/GenBank/DDBJ databases">
        <title>Genome insights into Plantactinospora veratri sp. nov.</title>
        <authorList>
            <person name="Wang L."/>
        </authorList>
    </citation>
    <scope>NUCLEOTIDE SEQUENCE [LARGE SCALE GENOMIC DNA]</scope>
    <source>
        <strain evidence="7 9">NEAU-FHS4</strain>
    </source>
</reference>
<feature type="transmembrane region" description="Helical" evidence="5">
    <location>
        <begin position="71"/>
        <end position="97"/>
    </location>
</feature>
<dbReference type="EMBL" id="JAZGQL010000012">
    <property type="protein sequence ID" value="MEE6308747.1"/>
    <property type="molecule type" value="Genomic_DNA"/>
</dbReference>
<gene>
    <name evidence="7" type="ORF">V1634_18105</name>
    <name evidence="8" type="ORF">V1634_27725</name>
</gene>
<feature type="domain" description="Methylamine utilisation protein MauE" evidence="6">
    <location>
        <begin position="1"/>
        <end position="136"/>
    </location>
</feature>
<dbReference type="Pfam" id="PF07291">
    <property type="entry name" value="MauE"/>
    <property type="match status" value="1"/>
</dbReference>
<comment type="caution">
    <text evidence="7">The sequence shown here is derived from an EMBL/GenBank/DDBJ whole genome shotgun (WGS) entry which is preliminary data.</text>
</comment>
<dbReference type="EMBL" id="JAZGQL010000027">
    <property type="protein sequence ID" value="MEE6310637.1"/>
    <property type="molecule type" value="Genomic_DNA"/>
</dbReference>
<evidence type="ECO:0000313" key="7">
    <source>
        <dbReference type="EMBL" id="MEE6308747.1"/>
    </source>
</evidence>
<evidence type="ECO:0000256" key="2">
    <source>
        <dbReference type="ARBA" id="ARBA00022692"/>
    </source>
</evidence>
<keyword evidence="2 5" id="KW-0812">Transmembrane</keyword>
<dbReference type="InterPro" id="IPR009908">
    <property type="entry name" value="Methylamine_util_MauE"/>
</dbReference>
<evidence type="ECO:0000256" key="3">
    <source>
        <dbReference type="ARBA" id="ARBA00022989"/>
    </source>
</evidence>
<organism evidence="7 9">
    <name type="scientific">Plantactinospora veratri</name>
    <dbReference type="NCBI Taxonomy" id="1436122"/>
    <lineage>
        <taxon>Bacteria</taxon>
        <taxon>Bacillati</taxon>
        <taxon>Actinomycetota</taxon>
        <taxon>Actinomycetes</taxon>
        <taxon>Micromonosporales</taxon>
        <taxon>Micromonosporaceae</taxon>
        <taxon>Plantactinospora</taxon>
    </lineage>
</organism>
<keyword evidence="3 5" id="KW-1133">Transmembrane helix</keyword>
<evidence type="ECO:0000256" key="5">
    <source>
        <dbReference type="SAM" id="Phobius"/>
    </source>
</evidence>
<sequence>MSYALEFSRWLLVLVFLASAGSKLRGRASFRAFADSLRAMALLPSRVVGPVAVAVTTAEAAVPVLLVPLPVAGLTTVGFALAAALLAAFTVAVAAVLRRGTPVSCRCFGEAAAAPFGRHHLARNVVLTALAGAGGYASLGGPGTTVGTVVLAVPLAVVGALVVVRLDDIAALFRPGTPAGQAARRGTAVRGGRPGG</sequence>
<evidence type="ECO:0000259" key="6">
    <source>
        <dbReference type="Pfam" id="PF07291"/>
    </source>
</evidence>
<dbReference type="Proteomes" id="UP001339911">
    <property type="component" value="Unassembled WGS sequence"/>
</dbReference>
<dbReference type="RefSeq" id="WP_331209027.1">
    <property type="nucleotide sequence ID" value="NZ_JAZGQL010000012.1"/>
</dbReference>
<evidence type="ECO:0000256" key="1">
    <source>
        <dbReference type="ARBA" id="ARBA00004141"/>
    </source>
</evidence>
<feature type="transmembrane region" description="Helical" evidence="5">
    <location>
        <begin position="121"/>
        <end position="139"/>
    </location>
</feature>
<proteinExistence type="predicted"/>
<protein>
    <submittedName>
        <fullName evidence="7">MauE/DoxX family redox-associated membrane protein</fullName>
    </submittedName>
</protein>
<keyword evidence="4 5" id="KW-0472">Membrane</keyword>